<evidence type="ECO:0000313" key="1">
    <source>
        <dbReference type="EMBL" id="PIP58398.1"/>
    </source>
</evidence>
<reference evidence="1 2" key="1">
    <citation type="submission" date="2017-09" db="EMBL/GenBank/DDBJ databases">
        <title>Depth-based differentiation of microbial function through sediment-hosted aquifers and enrichment of novel symbionts in the deep terrestrial subsurface.</title>
        <authorList>
            <person name="Probst A.J."/>
            <person name="Ladd B."/>
            <person name="Jarett J.K."/>
            <person name="Geller-Mcgrath D.E."/>
            <person name="Sieber C.M."/>
            <person name="Emerson J.B."/>
            <person name="Anantharaman K."/>
            <person name="Thomas B.C."/>
            <person name="Malmstrom R."/>
            <person name="Stieglmeier M."/>
            <person name="Klingl A."/>
            <person name="Woyke T."/>
            <person name="Ryan C.M."/>
            <person name="Banfield J.F."/>
        </authorList>
    </citation>
    <scope>NUCLEOTIDE SEQUENCE [LARGE SCALE GENOMIC DNA]</scope>
    <source>
        <strain evidence="1">CG22_combo_CG10-13_8_21_14_all_37_9</strain>
    </source>
</reference>
<name>A0A2H0BN19_9BACT</name>
<dbReference type="EMBL" id="PCSX01000010">
    <property type="protein sequence ID" value="PIP58398.1"/>
    <property type="molecule type" value="Genomic_DNA"/>
</dbReference>
<dbReference type="Proteomes" id="UP000229334">
    <property type="component" value="Unassembled WGS sequence"/>
</dbReference>
<protein>
    <submittedName>
        <fullName evidence="1">Uncharacterized protein</fullName>
    </submittedName>
</protein>
<evidence type="ECO:0000313" key="2">
    <source>
        <dbReference type="Proteomes" id="UP000229334"/>
    </source>
</evidence>
<organism evidence="1 2">
    <name type="scientific">Candidatus Vogelbacteria bacterium CG22_combo_CG10-13_8_21_14_all_37_9</name>
    <dbReference type="NCBI Taxonomy" id="1975046"/>
    <lineage>
        <taxon>Bacteria</taxon>
        <taxon>Candidatus Vogeliibacteriota</taxon>
    </lineage>
</organism>
<sequence length="192" mass="21358">MADLATILVGGLSRFLGQKSELELWEKEGGISLSVTSNGVAGNESEEEIMKKASVRFISNQALRFLSTEFIPSCGITTQVVIFPGSVFRQVEDRTIQKMLNLAQACNLVRPSLELTWLICQALTRKKLIEMKLSKVIIMHDPFNGSTQKSWRQCYMSRDHIGSSRIVSGNSKLLSNYGYAFVVDLPPISPNN</sequence>
<comment type="caution">
    <text evidence="1">The sequence shown here is derived from an EMBL/GenBank/DDBJ whole genome shotgun (WGS) entry which is preliminary data.</text>
</comment>
<accession>A0A2H0BN19</accession>
<dbReference type="AlphaFoldDB" id="A0A2H0BN19"/>
<proteinExistence type="predicted"/>
<gene>
    <name evidence="1" type="ORF">COX02_00535</name>
</gene>